<evidence type="ECO:0000313" key="9">
    <source>
        <dbReference type="EMBL" id="MST62797.1"/>
    </source>
</evidence>
<name>A0A6N7XHH4_9FIRM</name>
<dbReference type="RefSeq" id="WP_154538218.1">
    <property type="nucleotide sequence ID" value="NZ_VUNE01000004.1"/>
</dbReference>
<accession>A0A6N7XHH4</accession>
<feature type="transmembrane region" description="Helical" evidence="7">
    <location>
        <begin position="775"/>
        <end position="796"/>
    </location>
</feature>
<protein>
    <submittedName>
        <fullName evidence="9">ABC transporter permease</fullName>
    </submittedName>
</protein>
<evidence type="ECO:0000313" key="10">
    <source>
        <dbReference type="Proteomes" id="UP000440713"/>
    </source>
</evidence>
<keyword evidence="3 7" id="KW-0812">Transmembrane</keyword>
<dbReference type="Pfam" id="PF02687">
    <property type="entry name" value="FtsX"/>
    <property type="match status" value="1"/>
</dbReference>
<organism evidence="9 10">
    <name type="scientific">Peptostreptococcus porci</name>
    <dbReference type="NCBI Taxonomy" id="2652282"/>
    <lineage>
        <taxon>Bacteria</taxon>
        <taxon>Bacillati</taxon>
        <taxon>Bacillota</taxon>
        <taxon>Clostridia</taxon>
        <taxon>Peptostreptococcales</taxon>
        <taxon>Peptostreptococcaceae</taxon>
        <taxon>Peptostreptococcus</taxon>
    </lineage>
</organism>
<feature type="transmembrane region" description="Helical" evidence="7">
    <location>
        <begin position="362"/>
        <end position="381"/>
    </location>
</feature>
<proteinExistence type="inferred from homology"/>
<dbReference type="PANTHER" id="PTHR30572:SF4">
    <property type="entry name" value="ABC TRANSPORTER PERMEASE YTRF"/>
    <property type="match status" value="1"/>
</dbReference>
<feature type="domain" description="ABC3 transporter permease C-terminal" evidence="8">
    <location>
        <begin position="276"/>
        <end position="389"/>
    </location>
</feature>
<comment type="caution">
    <text evidence="9">The sequence shown here is derived from an EMBL/GenBank/DDBJ whole genome shotgun (WGS) entry which is preliminary data.</text>
</comment>
<dbReference type="GO" id="GO:0005886">
    <property type="term" value="C:plasma membrane"/>
    <property type="evidence" value="ECO:0007669"/>
    <property type="project" value="UniProtKB-SubCell"/>
</dbReference>
<dbReference type="InterPro" id="IPR050250">
    <property type="entry name" value="Macrolide_Exporter_MacB"/>
</dbReference>
<sequence length="846" mass="96549">MGIKLALRYFINKKKNTYTLLASIVVAVVLIFSVRVIFSSGFDSQIKEALDLNGNYDVFVNDVNKNVIDSIKSDSNIKNIYYTENLCYGVDKKSGVKICINSFDQGYINTFKYRFLGRKPVKKDEIVIEKEALSQMGKREFNDKSADELIGTEINLMLLNNINEDGIHKFYNESKKFKIVGIIEKPQKYYEQHRNSIAGIEARGFVLNDSSISIKPLSSFDSVIFLRNGQTNRFIGKMIDELKLDNETIYENIESSYLKSLKEHPTIKMDNLKNTILLLLVSTMVIYNIFSIILSEMLPEIGILRALGMKKKAIKLMLITYSLLFILVGTTLGIAFGVFVSYMSLKFIYEYNTVLSIGMENIIQSFFVSIVAISISSIILFSKILKLEIVDAIRNSKAKKDTKFRKTLTGNSAILNLIKMNIFDDLAKSIITILAMTLVSTVFIVSLGKQEMNEKNSQLGILSGVSGMSYGEVDKKIYGSDRASFDLFYSVDKSIIKRIDKMDEIESIDKCFNLKNSYILISKDRLSNDYKDELNRLKYDSSTEFPLYVRGYSDKMLVDRKRFIHEGNNILSEQKTGYINCILVNNAYSRLNHSFDTTVIKDLKVGDLLEVKIPHRENDGIVYKKEKIYVCGIMNKEYSASQDGNRGATRGAQVILKEEDYRRITGQSEYNTVFIKSTNSNLTKLDKTLNDITDKHSFTTIGGKGEEDKFVDNQQRFYNNINIIYQIITIGILLIQGIVVIRSKILVRYRELYILKNIGMSYKKMKRMFVFESELYCVSAFVVSSIIACTIHNVGILKLNNILKSAGYNRFIQYEIPLFQIAIIFVVFVLIGYISVVLSQSKLKKL</sequence>
<feature type="transmembrane region" description="Helical" evidence="7">
    <location>
        <begin position="20"/>
        <end position="38"/>
    </location>
</feature>
<evidence type="ECO:0000256" key="5">
    <source>
        <dbReference type="ARBA" id="ARBA00023136"/>
    </source>
</evidence>
<feature type="transmembrane region" description="Helical" evidence="7">
    <location>
        <begin position="316"/>
        <end position="342"/>
    </location>
</feature>
<gene>
    <name evidence="9" type="ORF">FYJ71_07430</name>
</gene>
<evidence type="ECO:0000256" key="4">
    <source>
        <dbReference type="ARBA" id="ARBA00022989"/>
    </source>
</evidence>
<dbReference type="PANTHER" id="PTHR30572">
    <property type="entry name" value="MEMBRANE COMPONENT OF TRANSPORTER-RELATED"/>
    <property type="match status" value="1"/>
</dbReference>
<reference evidence="9 10" key="1">
    <citation type="submission" date="2019-08" db="EMBL/GenBank/DDBJ databases">
        <title>In-depth cultivation of the pig gut microbiome towards novel bacterial diversity and tailored functional studies.</title>
        <authorList>
            <person name="Wylensek D."/>
            <person name="Hitch T.C.A."/>
            <person name="Clavel T."/>
        </authorList>
    </citation>
    <scope>NUCLEOTIDE SEQUENCE [LARGE SCALE GENOMIC DNA]</scope>
    <source>
        <strain evidence="9 10">WCA-SAB-591-4A-A</strain>
    </source>
</reference>
<evidence type="ECO:0000259" key="8">
    <source>
        <dbReference type="Pfam" id="PF02687"/>
    </source>
</evidence>
<feature type="transmembrane region" description="Helical" evidence="7">
    <location>
        <begin position="816"/>
        <end position="838"/>
    </location>
</feature>
<dbReference type="InterPro" id="IPR003838">
    <property type="entry name" value="ABC3_permease_C"/>
</dbReference>
<keyword evidence="10" id="KW-1185">Reference proteome</keyword>
<dbReference type="Proteomes" id="UP000440713">
    <property type="component" value="Unassembled WGS sequence"/>
</dbReference>
<keyword evidence="5 7" id="KW-0472">Membrane</keyword>
<evidence type="ECO:0000256" key="2">
    <source>
        <dbReference type="ARBA" id="ARBA00022475"/>
    </source>
</evidence>
<evidence type="ECO:0000256" key="7">
    <source>
        <dbReference type="SAM" id="Phobius"/>
    </source>
</evidence>
<feature type="transmembrane region" description="Helical" evidence="7">
    <location>
        <begin position="426"/>
        <end position="448"/>
    </location>
</feature>
<keyword evidence="2" id="KW-1003">Cell membrane</keyword>
<keyword evidence="4 7" id="KW-1133">Transmembrane helix</keyword>
<evidence type="ECO:0000256" key="6">
    <source>
        <dbReference type="ARBA" id="ARBA00038076"/>
    </source>
</evidence>
<dbReference type="GO" id="GO:0022857">
    <property type="term" value="F:transmembrane transporter activity"/>
    <property type="evidence" value="ECO:0007669"/>
    <property type="project" value="TreeGrafter"/>
</dbReference>
<dbReference type="EMBL" id="VUNE01000004">
    <property type="protein sequence ID" value="MST62797.1"/>
    <property type="molecule type" value="Genomic_DNA"/>
</dbReference>
<evidence type="ECO:0000256" key="1">
    <source>
        <dbReference type="ARBA" id="ARBA00004651"/>
    </source>
</evidence>
<comment type="subcellular location">
    <subcellularLocation>
        <location evidence="1">Cell membrane</location>
        <topology evidence="1">Multi-pass membrane protein</topology>
    </subcellularLocation>
</comment>
<comment type="similarity">
    <text evidence="6">Belongs to the ABC-4 integral membrane protein family.</text>
</comment>
<feature type="transmembrane region" description="Helical" evidence="7">
    <location>
        <begin position="723"/>
        <end position="741"/>
    </location>
</feature>
<evidence type="ECO:0000256" key="3">
    <source>
        <dbReference type="ARBA" id="ARBA00022692"/>
    </source>
</evidence>
<feature type="transmembrane region" description="Helical" evidence="7">
    <location>
        <begin position="276"/>
        <end position="295"/>
    </location>
</feature>
<dbReference type="AlphaFoldDB" id="A0A6N7XHH4"/>